<evidence type="ECO:0000256" key="3">
    <source>
        <dbReference type="ARBA" id="ARBA00012327"/>
    </source>
</evidence>
<comment type="pathway">
    <text evidence="2 8">Cofactor biosynthesis; biotin biosynthesis.</text>
</comment>
<dbReference type="eggNOG" id="COG4106">
    <property type="taxonomic scope" value="Bacteria"/>
</dbReference>
<dbReference type="GO" id="GO:0009102">
    <property type="term" value="P:biotin biosynthetic process"/>
    <property type="evidence" value="ECO:0007669"/>
    <property type="project" value="UniProtKB-UniRule"/>
</dbReference>
<dbReference type="NCBIfam" id="TIGR02072">
    <property type="entry name" value="BioC"/>
    <property type="match status" value="1"/>
</dbReference>
<organism evidence="10 11">
    <name type="scientific">Clostridium pasteurianum BC1</name>
    <dbReference type="NCBI Taxonomy" id="86416"/>
    <lineage>
        <taxon>Bacteria</taxon>
        <taxon>Bacillati</taxon>
        <taxon>Bacillota</taxon>
        <taxon>Clostridia</taxon>
        <taxon>Eubacteriales</taxon>
        <taxon>Clostridiaceae</taxon>
        <taxon>Clostridium</taxon>
    </lineage>
</organism>
<comment type="catalytic activity">
    <reaction evidence="1 8">
        <text>malonyl-[ACP] + S-adenosyl-L-methionine = malonyl-[ACP] methyl ester + S-adenosyl-L-homocysteine</text>
        <dbReference type="Rhea" id="RHEA:17105"/>
        <dbReference type="Rhea" id="RHEA-COMP:9623"/>
        <dbReference type="Rhea" id="RHEA-COMP:9954"/>
        <dbReference type="ChEBI" id="CHEBI:57856"/>
        <dbReference type="ChEBI" id="CHEBI:59789"/>
        <dbReference type="ChEBI" id="CHEBI:78449"/>
        <dbReference type="ChEBI" id="CHEBI:78845"/>
        <dbReference type="EC" id="2.1.1.197"/>
    </reaction>
</comment>
<proteinExistence type="inferred from homology"/>
<feature type="domain" description="Methyltransferase type 11" evidence="9">
    <location>
        <begin position="50"/>
        <end position="144"/>
    </location>
</feature>
<dbReference type="OrthoDB" id="9774345at2"/>
<dbReference type="KEGG" id="cpas:Clopa_1508"/>
<dbReference type="GO" id="GO:0010340">
    <property type="term" value="F:carboxyl-O-methyltransferase activity"/>
    <property type="evidence" value="ECO:0007669"/>
    <property type="project" value="UniProtKB-UniRule"/>
</dbReference>
<evidence type="ECO:0000256" key="4">
    <source>
        <dbReference type="ARBA" id="ARBA00022603"/>
    </source>
</evidence>
<evidence type="ECO:0000256" key="5">
    <source>
        <dbReference type="ARBA" id="ARBA00022679"/>
    </source>
</evidence>
<dbReference type="RefSeq" id="WP_015614774.1">
    <property type="nucleotide sequence ID" value="NC_021182.1"/>
</dbReference>
<keyword evidence="6 8" id="KW-0949">S-adenosyl-L-methionine</keyword>
<dbReference type="PATRIC" id="fig|86416.3.peg.1485"/>
<evidence type="ECO:0000313" key="11">
    <source>
        <dbReference type="Proteomes" id="UP000013523"/>
    </source>
</evidence>
<dbReference type="HAMAP" id="MF_00835">
    <property type="entry name" value="BioC"/>
    <property type="match status" value="1"/>
</dbReference>
<evidence type="ECO:0000259" key="9">
    <source>
        <dbReference type="Pfam" id="PF08241"/>
    </source>
</evidence>
<keyword evidence="11" id="KW-1185">Reference proteome</keyword>
<evidence type="ECO:0000256" key="8">
    <source>
        <dbReference type="HAMAP-Rule" id="MF_00835"/>
    </source>
</evidence>
<comment type="similarity">
    <text evidence="8">Belongs to the methyltransferase superfamily.</text>
</comment>
<gene>
    <name evidence="8" type="primary">bioC</name>
    <name evidence="10" type="ORF">Clopa_1508</name>
</gene>
<dbReference type="GO" id="GO:0032259">
    <property type="term" value="P:methylation"/>
    <property type="evidence" value="ECO:0007669"/>
    <property type="project" value="UniProtKB-KW"/>
</dbReference>
<dbReference type="SUPFAM" id="SSF53335">
    <property type="entry name" value="S-adenosyl-L-methionine-dependent methyltransferases"/>
    <property type="match status" value="1"/>
</dbReference>
<comment type="function">
    <text evidence="8">Converts the free carboxyl group of a malonyl-thioester to its methyl ester by transfer of a methyl group from S-adenosyl-L-methionine (SAM). It allows to synthesize pimeloyl-ACP via the fatty acid synthetic pathway.</text>
</comment>
<name>R4K1L0_CLOPA</name>
<dbReference type="HOGENOM" id="CLU_046586_2_3_9"/>
<evidence type="ECO:0000313" key="10">
    <source>
        <dbReference type="EMBL" id="AGK96453.1"/>
    </source>
</evidence>
<evidence type="ECO:0000256" key="7">
    <source>
        <dbReference type="ARBA" id="ARBA00022756"/>
    </source>
</evidence>
<accession>R4K1L0</accession>
<dbReference type="PANTHER" id="PTHR43861">
    <property type="entry name" value="TRANS-ACONITATE 2-METHYLTRANSFERASE-RELATED"/>
    <property type="match status" value="1"/>
</dbReference>
<dbReference type="InterPro" id="IPR029063">
    <property type="entry name" value="SAM-dependent_MTases_sf"/>
</dbReference>
<dbReference type="UniPathway" id="UPA00078"/>
<dbReference type="Gene3D" id="3.40.50.150">
    <property type="entry name" value="Vaccinia Virus protein VP39"/>
    <property type="match status" value="1"/>
</dbReference>
<sequence>MIDKQQVKLHFSKNASNYNQYTHVQKNMRDILIDFMLQSNKDNLKIKNILEIGCGTGYLTTALVDLFPLAHITAVDIAPGMIAEIKSKFKNDSIDFICGDIEEIDINTTYDIIISNATFQWFNHMPLTLRKLYNSLNKNGILCFSTFGRYTFNELNECFEKAKQTMSIKEPIYSGQSFHSLNELHTMCKNTIRNKNSNNEILVESKELFEYEYFNDCRDFFYSIKKIGANNSNKDGRCTSPAFMRKVINLYNKNFRENNRVKATYHCLFYKMIKESVK</sequence>
<dbReference type="Proteomes" id="UP000013523">
    <property type="component" value="Chromosome"/>
</dbReference>
<dbReference type="AlphaFoldDB" id="R4K1L0"/>
<dbReference type="EC" id="2.1.1.197" evidence="3 8"/>
<keyword evidence="4 8" id="KW-0489">Methyltransferase</keyword>
<dbReference type="Pfam" id="PF08241">
    <property type="entry name" value="Methyltransf_11"/>
    <property type="match status" value="1"/>
</dbReference>
<reference evidence="10 11" key="1">
    <citation type="submission" date="2012-01" db="EMBL/GenBank/DDBJ databases">
        <title>Complete sequence of chromosome of Clostridium pasteurianum BC1.</title>
        <authorList>
            <consortium name="US DOE Joint Genome Institute"/>
            <person name="Lucas S."/>
            <person name="Han J."/>
            <person name="Lapidus A."/>
            <person name="Cheng J.-F."/>
            <person name="Goodwin L."/>
            <person name="Pitluck S."/>
            <person name="Peters L."/>
            <person name="Mikhailova N."/>
            <person name="Teshima H."/>
            <person name="Detter J.C."/>
            <person name="Han C."/>
            <person name="Tapia R."/>
            <person name="Land M."/>
            <person name="Hauser L."/>
            <person name="Kyrpides N."/>
            <person name="Ivanova N."/>
            <person name="Pagani I."/>
            <person name="Dunn J."/>
            <person name="Taghavi S."/>
            <person name="Francis A."/>
            <person name="van der Lelie D."/>
            <person name="Woyke T."/>
        </authorList>
    </citation>
    <scope>NUCLEOTIDE SEQUENCE [LARGE SCALE GENOMIC DNA]</scope>
    <source>
        <strain evidence="10 11">BC1</strain>
    </source>
</reference>
<evidence type="ECO:0000256" key="2">
    <source>
        <dbReference type="ARBA" id="ARBA00004746"/>
    </source>
</evidence>
<dbReference type="InterPro" id="IPR013216">
    <property type="entry name" value="Methyltransf_11"/>
</dbReference>
<dbReference type="GO" id="GO:0102130">
    <property type="term" value="F:malonyl-CoA methyltransferase activity"/>
    <property type="evidence" value="ECO:0007669"/>
    <property type="project" value="UniProtKB-EC"/>
</dbReference>
<dbReference type="InterPro" id="IPR011814">
    <property type="entry name" value="BioC"/>
</dbReference>
<keyword evidence="7 8" id="KW-0093">Biotin biosynthesis</keyword>
<keyword evidence="5 8" id="KW-0808">Transferase</keyword>
<dbReference type="STRING" id="86416.Clopa_1508"/>
<dbReference type="EMBL" id="CP003261">
    <property type="protein sequence ID" value="AGK96453.1"/>
    <property type="molecule type" value="Genomic_DNA"/>
</dbReference>
<dbReference type="CDD" id="cd02440">
    <property type="entry name" value="AdoMet_MTases"/>
    <property type="match status" value="1"/>
</dbReference>
<evidence type="ECO:0000256" key="6">
    <source>
        <dbReference type="ARBA" id="ARBA00022691"/>
    </source>
</evidence>
<dbReference type="GO" id="GO:0008757">
    <property type="term" value="F:S-adenosylmethionine-dependent methyltransferase activity"/>
    <property type="evidence" value="ECO:0007669"/>
    <property type="project" value="InterPro"/>
</dbReference>
<protein>
    <recommendedName>
        <fullName evidence="3 8">Malonyl-[acyl-carrier protein] O-methyltransferase</fullName>
        <shortName evidence="8">Malonyl-ACP O-methyltransferase</shortName>
        <ecNumber evidence="3 8">2.1.1.197</ecNumber>
    </recommendedName>
    <alternativeName>
        <fullName evidence="8">Biotin synthesis protein BioC</fullName>
    </alternativeName>
</protein>
<evidence type="ECO:0000256" key="1">
    <source>
        <dbReference type="ARBA" id="ARBA00000852"/>
    </source>
</evidence>